<dbReference type="AlphaFoldDB" id="A0AA39UHA7"/>
<proteinExistence type="predicted"/>
<dbReference type="Gene3D" id="3.90.660.10">
    <property type="match status" value="1"/>
</dbReference>
<dbReference type="Proteomes" id="UP001175227">
    <property type="component" value="Unassembled WGS sequence"/>
</dbReference>
<reference evidence="3" key="1">
    <citation type="submission" date="2023-06" db="EMBL/GenBank/DDBJ databases">
        <authorList>
            <consortium name="Lawrence Berkeley National Laboratory"/>
            <person name="Ahrendt S."/>
            <person name="Sahu N."/>
            <person name="Indic B."/>
            <person name="Wong-Bajracharya J."/>
            <person name="Merenyi Z."/>
            <person name="Ke H.-M."/>
            <person name="Monk M."/>
            <person name="Kocsube S."/>
            <person name="Drula E."/>
            <person name="Lipzen A."/>
            <person name="Balint B."/>
            <person name="Henrissat B."/>
            <person name="Andreopoulos B."/>
            <person name="Martin F.M."/>
            <person name="Harder C.B."/>
            <person name="Rigling D."/>
            <person name="Ford K.L."/>
            <person name="Foster G.D."/>
            <person name="Pangilinan J."/>
            <person name="Papanicolaou A."/>
            <person name="Barry K."/>
            <person name="LaButti K."/>
            <person name="Viragh M."/>
            <person name="Koriabine M."/>
            <person name="Yan M."/>
            <person name="Riley R."/>
            <person name="Champramary S."/>
            <person name="Plett K.L."/>
            <person name="Tsai I.J."/>
            <person name="Slot J."/>
            <person name="Sipos G."/>
            <person name="Plett J."/>
            <person name="Nagy L.G."/>
            <person name="Grigoriev I.V."/>
        </authorList>
    </citation>
    <scope>NUCLEOTIDE SEQUENCE</scope>
    <source>
        <strain evidence="3">ICMP 16352</strain>
    </source>
</reference>
<dbReference type="EMBL" id="JAUEPR010000013">
    <property type="protein sequence ID" value="KAK0478830.1"/>
    <property type="molecule type" value="Genomic_DNA"/>
</dbReference>
<protein>
    <recommendedName>
        <fullName evidence="2">Amine oxidase domain-containing protein</fullName>
    </recommendedName>
</protein>
<comment type="caution">
    <text evidence="3">The sequence shown here is derived from an EMBL/GenBank/DDBJ whole genome shotgun (WGS) entry which is preliminary data.</text>
</comment>
<dbReference type="Gene3D" id="3.50.50.60">
    <property type="entry name" value="FAD/NAD(P)-binding domain"/>
    <property type="match status" value="1"/>
</dbReference>
<dbReference type="Gene3D" id="1.10.10.1620">
    <property type="match status" value="1"/>
</dbReference>
<evidence type="ECO:0000313" key="4">
    <source>
        <dbReference type="Proteomes" id="UP001175227"/>
    </source>
</evidence>
<dbReference type="InterPro" id="IPR050281">
    <property type="entry name" value="Flavin_monoamine_oxidase"/>
</dbReference>
<evidence type="ECO:0000313" key="3">
    <source>
        <dbReference type="EMBL" id="KAK0478830.1"/>
    </source>
</evidence>
<evidence type="ECO:0000256" key="1">
    <source>
        <dbReference type="SAM" id="MobiDB-lite"/>
    </source>
</evidence>
<name>A0AA39UHA7_9AGAR</name>
<dbReference type="InterPro" id="IPR036188">
    <property type="entry name" value="FAD/NAD-bd_sf"/>
</dbReference>
<dbReference type="GO" id="GO:0009063">
    <property type="term" value="P:amino acid catabolic process"/>
    <property type="evidence" value="ECO:0007669"/>
    <property type="project" value="TreeGrafter"/>
</dbReference>
<feature type="region of interest" description="Disordered" evidence="1">
    <location>
        <begin position="27"/>
        <end position="54"/>
    </location>
</feature>
<dbReference type="Pfam" id="PF01593">
    <property type="entry name" value="Amino_oxidase"/>
    <property type="match status" value="1"/>
</dbReference>
<dbReference type="GO" id="GO:0001716">
    <property type="term" value="F:L-amino-acid oxidase activity"/>
    <property type="evidence" value="ECO:0007669"/>
    <property type="project" value="TreeGrafter"/>
</dbReference>
<dbReference type="InterPro" id="IPR002937">
    <property type="entry name" value="Amino_oxidase"/>
</dbReference>
<accession>A0AA39UHA7</accession>
<sequence length="627" mass="70159">MSYQNSSRSGFWRAKYARECTKSFQAQQISPYIDPKGPRPASDRPPLKHIHSPIPILTSTDGTLGKAPEDLLVGIIGAGPAGLYTAMILDDLGIKYEILEGSNRSGGRILTHHFDESKPRSYFDIGAMRFSKIQDQLIPYIMSNENQFLEYNSQRVQQKTVDPPLPPADWFNDSSSAGGLVPLDFINQGVDHWLGECFTPFKNLLVKNWENGWKKLMEFDEYSARTFMMLPFDIKNEDGSSFLKKNAYPNSAIDWMERMNTGTGLFDMAFSEMVIDDLEFDRPTGSDMKFGGDGAIDFDGLWCCLKGGSEVFIKAMVSKIPEKIQFNKRVTSITPTNSTRPLSVTYGSGSAKASTEYDYAICTVPLPALRFVDLDGCNLSYAQLEGMRTLRYDSSCKVGMQFKSRWWQNLQTGSIIGGQTKTDRIVRTVVFPSYGVDDPKADAVMIASYTWSQDAARVGGLINSTDEQFLRDNILKDLAALHDVDFDILTEELLDCYAWDWYSDPFTLGAFALFGPGQFRNIYSAFGQGAAGGRLLFAGEAVSDQHAWVEGALNSAYEAVWKMLKGANLPEQLKKLEKNWGNHYFDEAEAEEYKSLLHKQELYGALFSTISDHDKITDALSGLQNET</sequence>
<feature type="domain" description="Amine oxidase" evidence="2">
    <location>
        <begin position="81"/>
        <end position="563"/>
    </location>
</feature>
<keyword evidence="4" id="KW-1185">Reference proteome</keyword>
<dbReference type="PANTHER" id="PTHR10742:SF342">
    <property type="entry name" value="AMINE OXIDASE"/>
    <property type="match status" value="1"/>
</dbReference>
<evidence type="ECO:0000259" key="2">
    <source>
        <dbReference type="Pfam" id="PF01593"/>
    </source>
</evidence>
<organism evidence="3 4">
    <name type="scientific">Armillaria novae-zelandiae</name>
    <dbReference type="NCBI Taxonomy" id="153914"/>
    <lineage>
        <taxon>Eukaryota</taxon>
        <taxon>Fungi</taxon>
        <taxon>Dikarya</taxon>
        <taxon>Basidiomycota</taxon>
        <taxon>Agaricomycotina</taxon>
        <taxon>Agaricomycetes</taxon>
        <taxon>Agaricomycetidae</taxon>
        <taxon>Agaricales</taxon>
        <taxon>Marasmiineae</taxon>
        <taxon>Physalacriaceae</taxon>
        <taxon>Armillaria</taxon>
    </lineage>
</organism>
<dbReference type="SUPFAM" id="SSF54373">
    <property type="entry name" value="FAD-linked reductases, C-terminal domain"/>
    <property type="match status" value="1"/>
</dbReference>
<gene>
    <name evidence="3" type="ORF">IW261DRAFT_1564897</name>
</gene>
<dbReference type="SUPFAM" id="SSF51905">
    <property type="entry name" value="FAD/NAD(P)-binding domain"/>
    <property type="match status" value="1"/>
</dbReference>
<dbReference type="PANTHER" id="PTHR10742">
    <property type="entry name" value="FLAVIN MONOAMINE OXIDASE"/>
    <property type="match status" value="1"/>
</dbReference>